<gene>
    <name evidence="5" type="ORF">JD78_01226</name>
</gene>
<keyword evidence="6" id="KW-1185">Reference proteome</keyword>
<dbReference type="PANTHER" id="PTHR43401:SF5">
    <property type="entry name" value="ALCOHOL DEHYDROGENASE-RELATED"/>
    <property type="match status" value="1"/>
</dbReference>
<dbReference type="Pfam" id="PF00107">
    <property type="entry name" value="ADH_zinc_N"/>
    <property type="match status" value="1"/>
</dbReference>
<comment type="caution">
    <text evidence="5">The sequence shown here is derived from an EMBL/GenBank/DDBJ whole genome shotgun (WGS) entry which is preliminary data.</text>
</comment>
<dbReference type="SUPFAM" id="SSF50129">
    <property type="entry name" value="GroES-like"/>
    <property type="match status" value="1"/>
</dbReference>
<dbReference type="InterPro" id="IPR011032">
    <property type="entry name" value="GroES-like_sf"/>
</dbReference>
<dbReference type="RefSeq" id="WP_194290485.1">
    <property type="nucleotide sequence ID" value="NZ_JABGDC010000164.1"/>
</dbReference>
<keyword evidence="2" id="KW-0560">Oxidoreductase</keyword>
<dbReference type="Proteomes" id="UP000321490">
    <property type="component" value="Unassembled WGS sequence"/>
</dbReference>
<evidence type="ECO:0000256" key="2">
    <source>
        <dbReference type="ARBA" id="ARBA00023002"/>
    </source>
</evidence>
<dbReference type="SMART" id="SM00829">
    <property type="entry name" value="PKS_ER"/>
    <property type="match status" value="1"/>
</dbReference>
<comment type="cofactor">
    <cofactor evidence="1">
        <name>Zn(2+)</name>
        <dbReference type="ChEBI" id="CHEBI:29105"/>
    </cofactor>
</comment>
<dbReference type="EMBL" id="VLKF01000001">
    <property type="protein sequence ID" value="TWH72704.1"/>
    <property type="molecule type" value="Genomic_DNA"/>
</dbReference>
<dbReference type="SUPFAM" id="SSF51735">
    <property type="entry name" value="NAD(P)-binding Rossmann-fold domains"/>
    <property type="match status" value="1"/>
</dbReference>
<accession>A0A562IQ30</accession>
<dbReference type="AlphaFoldDB" id="A0A562IQ30"/>
<feature type="domain" description="Enoyl reductase (ER)" evidence="4">
    <location>
        <begin position="14"/>
        <end position="361"/>
    </location>
</feature>
<proteinExistence type="predicted"/>
<evidence type="ECO:0000313" key="6">
    <source>
        <dbReference type="Proteomes" id="UP000321490"/>
    </source>
</evidence>
<reference evidence="5 6" key="1">
    <citation type="submission" date="2019-07" db="EMBL/GenBank/DDBJ databases">
        <title>R&amp;d 2014.</title>
        <authorList>
            <person name="Klenk H.-P."/>
        </authorList>
    </citation>
    <scope>NUCLEOTIDE SEQUENCE [LARGE SCALE GENOMIC DNA]</scope>
    <source>
        <strain evidence="5 6">DSM 45764</strain>
    </source>
</reference>
<dbReference type="GO" id="GO:0016491">
    <property type="term" value="F:oxidoreductase activity"/>
    <property type="evidence" value="ECO:0007669"/>
    <property type="project" value="UniProtKB-KW"/>
</dbReference>
<organism evidence="5 6">
    <name type="scientific">Modestobacter roseus</name>
    <dbReference type="NCBI Taxonomy" id="1181884"/>
    <lineage>
        <taxon>Bacteria</taxon>
        <taxon>Bacillati</taxon>
        <taxon>Actinomycetota</taxon>
        <taxon>Actinomycetes</taxon>
        <taxon>Geodermatophilales</taxon>
        <taxon>Geodermatophilaceae</taxon>
        <taxon>Modestobacter</taxon>
    </lineage>
</organism>
<evidence type="ECO:0000256" key="3">
    <source>
        <dbReference type="SAM" id="Phobius"/>
    </source>
</evidence>
<protein>
    <submittedName>
        <fullName evidence="5">Alcohol dehydrogenase</fullName>
    </submittedName>
</protein>
<dbReference type="Gene3D" id="3.90.180.10">
    <property type="entry name" value="Medium-chain alcohol dehydrogenases, catalytic domain"/>
    <property type="match status" value="1"/>
</dbReference>
<keyword evidence="3" id="KW-0472">Membrane</keyword>
<dbReference type="InterPro" id="IPR013154">
    <property type="entry name" value="ADH-like_N"/>
</dbReference>
<dbReference type="InterPro" id="IPR020843">
    <property type="entry name" value="ER"/>
</dbReference>
<sequence length="370" mass="39764">MPKTMRAARMHVRGEPLTVDEIEVPTPRPTDVLVQVKACGIVPNLGNVLTHFTDWFPHTSLPPLPAIFGLDPTGVVVARGAQVHGVDIGQRVYVNPARYCGGCRYCRAGQTTSCRFYAFNGYFGFSEDARQMFEDYPYGGLAEYMTAPQYSLVTLPDNVSHETAARWGYLGTGYRALRRAGLTSSDVVLINGISGTLGLGVALFALALGARKVLGTARNRDLLDRVRAIAPGRIEVHSLEDEVSTGEWTRSLTDGEGADVVIDALGPGAPQESWLAALGGLRRGGRHINISAVAGHVPVHVHELMDNDKTMIGSAWFTTADGQEMADLAAAGAVDLSVFEHEVFTLAEVNSALSVLQNRNGGFSNYVIVP</sequence>
<dbReference type="InterPro" id="IPR013149">
    <property type="entry name" value="ADH-like_C"/>
</dbReference>
<evidence type="ECO:0000259" key="4">
    <source>
        <dbReference type="SMART" id="SM00829"/>
    </source>
</evidence>
<evidence type="ECO:0000256" key="1">
    <source>
        <dbReference type="ARBA" id="ARBA00001947"/>
    </source>
</evidence>
<feature type="transmembrane region" description="Helical" evidence="3">
    <location>
        <begin position="187"/>
        <end position="210"/>
    </location>
</feature>
<dbReference type="PANTHER" id="PTHR43401">
    <property type="entry name" value="L-THREONINE 3-DEHYDROGENASE"/>
    <property type="match status" value="1"/>
</dbReference>
<name>A0A562IQ30_9ACTN</name>
<dbReference type="Gene3D" id="3.40.50.720">
    <property type="entry name" value="NAD(P)-binding Rossmann-like Domain"/>
    <property type="match status" value="1"/>
</dbReference>
<evidence type="ECO:0000313" key="5">
    <source>
        <dbReference type="EMBL" id="TWH72704.1"/>
    </source>
</evidence>
<dbReference type="InterPro" id="IPR050129">
    <property type="entry name" value="Zn_alcohol_dh"/>
</dbReference>
<keyword evidence="3" id="KW-1133">Transmembrane helix</keyword>
<keyword evidence="3" id="KW-0812">Transmembrane</keyword>
<dbReference type="InterPro" id="IPR036291">
    <property type="entry name" value="NAD(P)-bd_dom_sf"/>
</dbReference>
<dbReference type="Pfam" id="PF08240">
    <property type="entry name" value="ADH_N"/>
    <property type="match status" value="1"/>
</dbReference>